<name>B8IRT0_METNO</name>
<dbReference type="EMBL" id="CP001349">
    <property type="protein sequence ID" value="ACL60630.1"/>
    <property type="molecule type" value="Genomic_DNA"/>
</dbReference>
<organism evidence="1 2">
    <name type="scientific">Methylobacterium nodulans (strain LMG 21967 / CNCM I-2342 / ORS 2060)</name>
    <dbReference type="NCBI Taxonomy" id="460265"/>
    <lineage>
        <taxon>Bacteria</taxon>
        <taxon>Pseudomonadati</taxon>
        <taxon>Pseudomonadota</taxon>
        <taxon>Alphaproteobacteria</taxon>
        <taxon>Hyphomicrobiales</taxon>
        <taxon>Methylobacteriaceae</taxon>
        <taxon>Methylobacterium</taxon>
    </lineage>
</organism>
<accession>B8IRT0</accession>
<dbReference type="KEGG" id="mno:Mnod_5801"/>
<dbReference type="HOGENOM" id="CLU_2058623_0_0_5"/>
<keyword evidence="2" id="KW-1185">Reference proteome</keyword>
<gene>
    <name evidence="1" type="ordered locus">Mnod_5801</name>
</gene>
<dbReference type="OrthoDB" id="8004005at2"/>
<dbReference type="Proteomes" id="UP000008207">
    <property type="component" value="Chromosome"/>
</dbReference>
<reference evidence="1 2" key="1">
    <citation type="submission" date="2009-01" db="EMBL/GenBank/DDBJ databases">
        <title>Complete sequence of chromosome of Methylobacterium nodulans ORS 2060.</title>
        <authorList>
            <consortium name="US DOE Joint Genome Institute"/>
            <person name="Lucas S."/>
            <person name="Copeland A."/>
            <person name="Lapidus A."/>
            <person name="Glavina del Rio T."/>
            <person name="Dalin E."/>
            <person name="Tice H."/>
            <person name="Bruce D."/>
            <person name="Goodwin L."/>
            <person name="Pitluck S."/>
            <person name="Sims D."/>
            <person name="Brettin T."/>
            <person name="Detter J.C."/>
            <person name="Han C."/>
            <person name="Larimer F."/>
            <person name="Land M."/>
            <person name="Hauser L."/>
            <person name="Kyrpides N."/>
            <person name="Ivanova N."/>
            <person name="Marx C.J."/>
            <person name="Richardson P."/>
        </authorList>
    </citation>
    <scope>NUCLEOTIDE SEQUENCE [LARGE SCALE GENOMIC DNA]</scope>
    <source>
        <strain evidence="2">LMG 21967 / CNCM I-2342 / ORS 2060</strain>
    </source>
</reference>
<dbReference type="AlphaFoldDB" id="B8IRT0"/>
<evidence type="ECO:0000313" key="2">
    <source>
        <dbReference type="Proteomes" id="UP000008207"/>
    </source>
</evidence>
<proteinExistence type="predicted"/>
<sequence length="120" mass="12242">MSDAAALFARHCIRLPLALSEDPDEVGVVCDADGYEVFTVNTEGTWPDETAHAVAAILLGRANGSAPRAPAELAEVLVSALDSIRAILAPVAEDSEAALAALQVAEDALADLRPPAAGAP</sequence>
<evidence type="ECO:0000313" key="1">
    <source>
        <dbReference type="EMBL" id="ACL60630.1"/>
    </source>
</evidence>
<protein>
    <submittedName>
        <fullName evidence="1">Uncharacterized protein</fullName>
    </submittedName>
</protein>
<dbReference type="RefSeq" id="WP_015932229.1">
    <property type="nucleotide sequence ID" value="NC_011894.1"/>
</dbReference>
<dbReference type="STRING" id="460265.Mnod_5801"/>